<dbReference type="GO" id="GO:0003735">
    <property type="term" value="F:structural constituent of ribosome"/>
    <property type="evidence" value="ECO:0007669"/>
    <property type="project" value="InterPro"/>
</dbReference>
<evidence type="ECO:0000313" key="6">
    <source>
        <dbReference type="Proteomes" id="UP000735302"/>
    </source>
</evidence>
<evidence type="ECO:0000313" key="5">
    <source>
        <dbReference type="EMBL" id="GFN79588.1"/>
    </source>
</evidence>
<comment type="caution">
    <text evidence="5">The sequence shown here is derived from an EMBL/GenBank/DDBJ whole genome shotgun (WGS) entry which is preliminary data.</text>
</comment>
<accession>A0AAV3Y9F0</accession>
<evidence type="ECO:0000256" key="2">
    <source>
        <dbReference type="ARBA" id="ARBA00022980"/>
    </source>
</evidence>
<keyword evidence="4" id="KW-0687">Ribonucleoprotein</keyword>
<protein>
    <submittedName>
        <fullName evidence="5">28S ribosomal protein s30, mitochondrial</fullName>
    </submittedName>
</protein>
<sequence length="166" mass="18358">CVPRDEGISVTSSPPQLKFKPSVYGHEKALPKKLDSFVAGHRLGDPCEFGLVGMLSTCDTHSVEDRIGSQTARDCRLAMGLTMTFSWLAAQAANQGFSHLIDLTYPLTSQTILTDGCVFSFLAYQLNTLELWKDDEANTMVNLCWHSKEMPLYHSVENGKVCVITI</sequence>
<keyword evidence="6" id="KW-1185">Reference proteome</keyword>
<proteinExistence type="predicted"/>
<name>A0AAV3Y9F0_9GAST</name>
<evidence type="ECO:0000256" key="1">
    <source>
        <dbReference type="ARBA" id="ARBA00004173"/>
    </source>
</evidence>
<dbReference type="InterPro" id="IPR039982">
    <property type="entry name" value="Ribosomal_mL65"/>
</dbReference>
<evidence type="ECO:0000256" key="3">
    <source>
        <dbReference type="ARBA" id="ARBA00023128"/>
    </source>
</evidence>
<keyword evidence="3" id="KW-0496">Mitochondrion</keyword>
<evidence type="ECO:0000256" key="4">
    <source>
        <dbReference type="ARBA" id="ARBA00023274"/>
    </source>
</evidence>
<dbReference type="Proteomes" id="UP000735302">
    <property type="component" value="Unassembled WGS sequence"/>
</dbReference>
<organism evidence="5 6">
    <name type="scientific">Plakobranchus ocellatus</name>
    <dbReference type="NCBI Taxonomy" id="259542"/>
    <lineage>
        <taxon>Eukaryota</taxon>
        <taxon>Metazoa</taxon>
        <taxon>Spiralia</taxon>
        <taxon>Lophotrochozoa</taxon>
        <taxon>Mollusca</taxon>
        <taxon>Gastropoda</taxon>
        <taxon>Heterobranchia</taxon>
        <taxon>Euthyneura</taxon>
        <taxon>Panpulmonata</taxon>
        <taxon>Sacoglossa</taxon>
        <taxon>Placobranchoidea</taxon>
        <taxon>Plakobranchidae</taxon>
        <taxon>Plakobranchus</taxon>
    </lineage>
</organism>
<dbReference type="InterPro" id="IPR010793">
    <property type="entry name" value="Ribosomal_mL37/mL65"/>
</dbReference>
<dbReference type="EMBL" id="BLXT01000695">
    <property type="protein sequence ID" value="GFN79588.1"/>
    <property type="molecule type" value="Genomic_DNA"/>
</dbReference>
<dbReference type="GO" id="GO:0006412">
    <property type="term" value="P:translation"/>
    <property type="evidence" value="ECO:0007669"/>
    <property type="project" value="InterPro"/>
</dbReference>
<comment type="subcellular location">
    <subcellularLocation>
        <location evidence="1">Mitochondrion</location>
    </subcellularLocation>
</comment>
<dbReference type="AlphaFoldDB" id="A0AAV3Y9F0"/>
<feature type="non-terminal residue" evidence="5">
    <location>
        <position position="1"/>
    </location>
</feature>
<dbReference type="PANTHER" id="PTHR13014">
    <property type="entry name" value="MITOCHONDRIAL 28S RIBOSOMAL PROTEIN S30/P52 PRO-APOTOTIC PROTEIN"/>
    <property type="match status" value="1"/>
</dbReference>
<dbReference type="PANTHER" id="PTHR13014:SF3">
    <property type="entry name" value="LARGE RIBOSOMAL SUBUNIT PROTEIN ML65"/>
    <property type="match status" value="1"/>
</dbReference>
<dbReference type="GO" id="GO:0005762">
    <property type="term" value="C:mitochondrial large ribosomal subunit"/>
    <property type="evidence" value="ECO:0007669"/>
    <property type="project" value="TreeGrafter"/>
</dbReference>
<gene>
    <name evidence="5" type="ORF">PoB_000609400</name>
</gene>
<reference evidence="5 6" key="1">
    <citation type="journal article" date="2021" name="Elife">
        <title>Chloroplast acquisition without the gene transfer in kleptoplastic sea slugs, Plakobranchus ocellatus.</title>
        <authorList>
            <person name="Maeda T."/>
            <person name="Takahashi S."/>
            <person name="Yoshida T."/>
            <person name="Shimamura S."/>
            <person name="Takaki Y."/>
            <person name="Nagai Y."/>
            <person name="Toyoda A."/>
            <person name="Suzuki Y."/>
            <person name="Arimoto A."/>
            <person name="Ishii H."/>
            <person name="Satoh N."/>
            <person name="Nishiyama T."/>
            <person name="Hasebe M."/>
            <person name="Maruyama T."/>
            <person name="Minagawa J."/>
            <person name="Obokata J."/>
            <person name="Shigenobu S."/>
        </authorList>
    </citation>
    <scope>NUCLEOTIDE SEQUENCE [LARGE SCALE GENOMIC DNA]</scope>
</reference>
<keyword evidence="2 5" id="KW-0689">Ribosomal protein</keyword>
<dbReference type="Pfam" id="PF07147">
    <property type="entry name" value="PDCD9"/>
    <property type="match status" value="1"/>
</dbReference>